<dbReference type="PROSITE" id="PS50975">
    <property type="entry name" value="ATP_GRASP"/>
    <property type="match status" value="1"/>
</dbReference>
<accession>A0A6N7W5Q3</accession>
<dbReference type="GO" id="GO:0005829">
    <property type="term" value="C:cytosol"/>
    <property type="evidence" value="ECO:0007669"/>
    <property type="project" value="TreeGrafter"/>
</dbReference>
<dbReference type="GO" id="GO:0004644">
    <property type="term" value="F:phosphoribosylglycinamide formyltransferase activity"/>
    <property type="evidence" value="ECO:0007669"/>
    <property type="project" value="InterPro"/>
</dbReference>
<feature type="binding site" evidence="7">
    <location>
        <begin position="182"/>
        <end position="185"/>
    </location>
    <ligand>
        <name>ATP</name>
        <dbReference type="ChEBI" id="CHEBI:30616"/>
    </ligand>
</feature>
<keyword evidence="9" id="KW-0808">Transferase</keyword>
<dbReference type="HAMAP" id="MF_01643">
    <property type="entry name" value="PurT"/>
    <property type="match status" value="1"/>
</dbReference>
<dbReference type="InterPro" id="IPR013815">
    <property type="entry name" value="ATP_grasp_subdomain_1"/>
</dbReference>
<dbReference type="GO" id="GO:0000287">
    <property type="term" value="F:magnesium ion binding"/>
    <property type="evidence" value="ECO:0007669"/>
    <property type="project" value="InterPro"/>
</dbReference>
<feature type="binding site" evidence="7">
    <location>
        <position position="271"/>
    </location>
    <ligand>
        <name>N(1)-(5-phospho-beta-D-ribosyl)glycinamide</name>
        <dbReference type="ChEBI" id="CHEBI:143788"/>
    </ligand>
</feature>
<keyword evidence="4 7" id="KW-0658">Purine biosynthesis</keyword>
<feature type="binding site" evidence="7">
    <location>
        <position position="142"/>
    </location>
    <ligand>
        <name>ATP</name>
        <dbReference type="ChEBI" id="CHEBI:30616"/>
    </ligand>
</feature>
<dbReference type="PANTHER" id="PTHR43055">
    <property type="entry name" value="FORMATE-DEPENDENT PHOSPHORIBOSYLGLYCINAMIDE FORMYLTRANSFERASE"/>
    <property type="match status" value="1"/>
</dbReference>
<dbReference type="RefSeq" id="WP_154545373.1">
    <property type="nucleotide sequence ID" value="NZ_VULO01000009.1"/>
</dbReference>
<dbReference type="Pfam" id="PF21244">
    <property type="entry name" value="PurT_C"/>
    <property type="match status" value="1"/>
</dbReference>
<feature type="binding site" evidence="7">
    <location>
        <begin position="349"/>
        <end position="350"/>
    </location>
    <ligand>
        <name>N(1)-(5-phospho-beta-D-ribosyl)glycinamide</name>
        <dbReference type="ChEBI" id="CHEBI:143788"/>
    </ligand>
</feature>
<dbReference type="GO" id="GO:0006189">
    <property type="term" value="P:'de novo' IMP biosynthetic process"/>
    <property type="evidence" value="ECO:0007669"/>
    <property type="project" value="UniProtKB-UniRule"/>
</dbReference>
<gene>
    <name evidence="7 9" type="primary">purT</name>
    <name evidence="9" type="ORF">FYJ24_08135</name>
</gene>
<dbReference type="SUPFAM" id="SSF52440">
    <property type="entry name" value="PreATP-grasp domain"/>
    <property type="match status" value="1"/>
</dbReference>
<dbReference type="GO" id="GO:0043815">
    <property type="term" value="F:phosphoribosylglycinamide formyltransferase 2 activity"/>
    <property type="evidence" value="ECO:0007669"/>
    <property type="project" value="UniProtKB-UniRule"/>
</dbReference>
<evidence type="ECO:0000256" key="3">
    <source>
        <dbReference type="ARBA" id="ARBA00022741"/>
    </source>
</evidence>
<dbReference type="InterPro" id="IPR054350">
    <property type="entry name" value="PurT/PurK_preATP-grasp"/>
</dbReference>
<organism evidence="9 10">
    <name type="scientific">Scrofimicrobium canadense</name>
    <dbReference type="NCBI Taxonomy" id="2652290"/>
    <lineage>
        <taxon>Bacteria</taxon>
        <taxon>Bacillati</taxon>
        <taxon>Actinomycetota</taxon>
        <taxon>Actinomycetes</taxon>
        <taxon>Actinomycetales</taxon>
        <taxon>Actinomycetaceae</taxon>
        <taxon>Scrofimicrobium</taxon>
    </lineage>
</organism>
<keyword evidence="5 7" id="KW-0067">ATP-binding</keyword>
<feature type="binding site" evidence="7">
    <location>
        <position position="101"/>
    </location>
    <ligand>
        <name>ATP</name>
        <dbReference type="ChEBI" id="CHEBI:30616"/>
    </ligand>
</feature>
<dbReference type="EMBL" id="VULO01000009">
    <property type="protein sequence ID" value="MSS84731.1"/>
    <property type="molecule type" value="Genomic_DNA"/>
</dbReference>
<sequence>MKAVLLGSGELGKEVAIELARLGVDVVAVDRYAGAPAMHVTPFHKIIDMTDADAIRYLLIEEEPDLVIPEIEAIATSVLVDLERDFPVVPSARAVHLTMNREGIRRLVAEELQLPTSPYCFVDSPEEMREAARSIGLPCVVKPVMSSSGKGQSVLRDMNQVDEAWRYALEGARGKSVRCIVEGFVNFDAEITLLTVQHSGGITFFDPIYHLQIDGDYAESWMDLPGETIEQAQDLAQKVVKALGGWGLFGVELFLVGDEVIFSEVSPRPHDTGLVTMAAGDISEFAAHARAVLGIPVPPPQRFPQAVASVPIKVRGKGRPILTGLDEACRVDSSVQVRDFGKPYVDGERRIAVVVARGASSEDARRLAHRAASKIDVMLVD</sequence>
<dbReference type="Gene3D" id="3.30.1490.20">
    <property type="entry name" value="ATP-grasp fold, A domain"/>
    <property type="match status" value="1"/>
</dbReference>
<feature type="binding site" evidence="7">
    <location>
        <position position="342"/>
    </location>
    <ligand>
        <name>N(1)-(5-phospho-beta-D-ribosyl)glycinamide</name>
        <dbReference type="ChEBI" id="CHEBI:143788"/>
    </ligand>
</feature>
<keyword evidence="1 7" id="KW-0436">Ligase</keyword>
<dbReference type="SUPFAM" id="SSF51246">
    <property type="entry name" value="Rudiment single hybrid motif"/>
    <property type="match status" value="1"/>
</dbReference>
<feature type="binding site" evidence="7">
    <location>
        <position position="252"/>
    </location>
    <ligand>
        <name>Mg(2+)</name>
        <dbReference type="ChEBI" id="CHEBI:18420"/>
    </ligand>
</feature>
<evidence type="ECO:0000259" key="8">
    <source>
        <dbReference type="PROSITE" id="PS50975"/>
    </source>
</evidence>
<dbReference type="Gene3D" id="3.40.50.20">
    <property type="match status" value="1"/>
</dbReference>
<dbReference type="InterPro" id="IPR003135">
    <property type="entry name" value="ATP-grasp_carboxylate-amine"/>
</dbReference>
<feature type="binding site" evidence="7">
    <location>
        <position position="190"/>
    </location>
    <ligand>
        <name>ATP</name>
        <dbReference type="ChEBI" id="CHEBI:30616"/>
    </ligand>
</feature>
<proteinExistence type="inferred from homology"/>
<dbReference type="InterPro" id="IPR011054">
    <property type="entry name" value="Rudment_hybrid_motif"/>
</dbReference>
<comment type="pathway">
    <text evidence="7">Purine metabolism; IMP biosynthesis via de novo pathway; N(2)-formyl-N(1)-(5-phospho-D-ribosyl)glycinamide from N(1)-(5-phospho-D-ribosyl)glycinamide (formate route): step 1/1.</text>
</comment>
<comment type="function">
    <text evidence="7">Involved in the de novo purine biosynthesis. Catalyzes the transfer of formate to 5-phospho-ribosyl-glycinamide (GAR), producing 5-phospho-ribosyl-N-formylglycinamide (FGAR). Formate is provided by PurU via hydrolysis of 10-formyl-tetrahydrofolate.</text>
</comment>
<keyword evidence="3 7" id="KW-0547">Nucleotide-binding</keyword>
<feature type="binding site" evidence="7">
    <location>
        <begin position="147"/>
        <end position="152"/>
    </location>
    <ligand>
        <name>ATP</name>
        <dbReference type="ChEBI" id="CHEBI:30616"/>
    </ligand>
</feature>
<evidence type="ECO:0000256" key="5">
    <source>
        <dbReference type="ARBA" id="ARBA00022840"/>
    </source>
</evidence>
<feature type="domain" description="ATP-grasp" evidence="8">
    <location>
        <begin position="106"/>
        <end position="293"/>
    </location>
</feature>
<dbReference type="Pfam" id="PF02222">
    <property type="entry name" value="ATP-grasp"/>
    <property type="match status" value="1"/>
</dbReference>
<dbReference type="InterPro" id="IPR005862">
    <property type="entry name" value="PurT"/>
</dbReference>
<dbReference type="EC" id="6.3.1.21" evidence="7"/>
<name>A0A6N7W5Q3_9ACTO</name>
<dbReference type="Gene3D" id="3.30.470.20">
    <property type="entry name" value="ATP-grasp fold, B domain"/>
    <property type="match status" value="1"/>
</dbReference>
<keyword evidence="2 7" id="KW-0479">Metal-binding</keyword>
<dbReference type="InterPro" id="IPR011761">
    <property type="entry name" value="ATP-grasp"/>
</dbReference>
<evidence type="ECO:0000256" key="4">
    <source>
        <dbReference type="ARBA" id="ARBA00022755"/>
    </source>
</evidence>
<evidence type="ECO:0000256" key="7">
    <source>
        <dbReference type="HAMAP-Rule" id="MF_01643"/>
    </source>
</evidence>
<feature type="binding site" evidence="7">
    <location>
        <position position="264"/>
    </location>
    <ligand>
        <name>Mg(2+)</name>
        <dbReference type="ChEBI" id="CHEBI:18420"/>
    </ligand>
</feature>
<reference evidence="9 10" key="1">
    <citation type="submission" date="2019-08" db="EMBL/GenBank/DDBJ databases">
        <title>In-depth cultivation of the pig gut microbiome towards novel bacterial diversity and tailored functional studies.</title>
        <authorList>
            <person name="Wylensek D."/>
            <person name="Hitch T.C.A."/>
            <person name="Clavel T."/>
        </authorList>
    </citation>
    <scope>NUCLEOTIDE SEQUENCE [LARGE SCALE GENOMIC DNA]</scope>
    <source>
        <strain evidence="9 10">WB03_NA08</strain>
    </source>
</reference>
<dbReference type="PANTHER" id="PTHR43055:SF1">
    <property type="entry name" value="FORMATE-DEPENDENT PHOSPHORIBOSYLGLYCINAMIDE FORMYLTRANSFERASE"/>
    <property type="match status" value="1"/>
</dbReference>
<dbReference type="AlphaFoldDB" id="A0A6N7W5Q3"/>
<dbReference type="SUPFAM" id="SSF56059">
    <property type="entry name" value="Glutathione synthetase ATP-binding domain-like"/>
    <property type="match status" value="1"/>
</dbReference>
<evidence type="ECO:0000256" key="2">
    <source>
        <dbReference type="ARBA" id="ARBA00022723"/>
    </source>
</evidence>
<comment type="caution">
    <text evidence="9">The sequence shown here is derived from an EMBL/GenBank/DDBJ whole genome shotgun (WGS) entry which is preliminary data.</text>
</comment>
<dbReference type="GO" id="GO:0005524">
    <property type="term" value="F:ATP binding"/>
    <property type="evidence" value="ECO:0007669"/>
    <property type="project" value="UniProtKB-UniRule"/>
</dbReference>
<feature type="binding site" evidence="7">
    <location>
        <position position="70"/>
    </location>
    <ligand>
        <name>N(1)-(5-phospho-beta-D-ribosyl)glycinamide</name>
        <dbReference type="ChEBI" id="CHEBI:143788"/>
    </ligand>
</feature>
<protein>
    <recommendedName>
        <fullName evidence="7">Formate-dependent phosphoribosylglycinamide formyltransferase</fullName>
        <ecNumber evidence="7">6.3.1.21</ecNumber>
    </recommendedName>
    <alternativeName>
        <fullName evidence="7">5'-phosphoribosylglycinamide transformylase 2</fullName>
    </alternativeName>
    <alternativeName>
        <fullName evidence="7">Formate-dependent GAR transformylase</fullName>
    </alternativeName>
    <alternativeName>
        <fullName evidence="7">GAR transformylase 2</fullName>
        <shortName evidence="7">GART 2</shortName>
    </alternativeName>
    <alternativeName>
        <fullName evidence="7">Non-folate glycinamide ribonucleotide transformylase</fullName>
    </alternativeName>
    <alternativeName>
        <fullName evidence="7">Phosphoribosylglycinamide formyltransferase 2</fullName>
    </alternativeName>
</protein>
<dbReference type="InterPro" id="IPR016185">
    <property type="entry name" value="PreATP-grasp_dom_sf"/>
</dbReference>
<feature type="binding site" evidence="7">
    <location>
        <begin position="10"/>
        <end position="11"/>
    </location>
    <ligand>
        <name>N(1)-(5-phospho-beta-D-ribosyl)glycinamide</name>
        <dbReference type="ChEBI" id="CHEBI:143788"/>
    </ligand>
</feature>
<dbReference type="Proteomes" id="UP000470875">
    <property type="component" value="Unassembled WGS sequence"/>
</dbReference>
<evidence type="ECO:0000313" key="9">
    <source>
        <dbReference type="EMBL" id="MSS84731.1"/>
    </source>
</evidence>
<dbReference type="UniPathway" id="UPA00074">
    <property type="reaction ID" value="UER00127"/>
</dbReference>
<dbReference type="InterPro" id="IPR048740">
    <property type="entry name" value="PurT_C"/>
</dbReference>
<evidence type="ECO:0000256" key="1">
    <source>
        <dbReference type="ARBA" id="ARBA00022598"/>
    </source>
</evidence>
<keyword evidence="6 7" id="KW-0460">Magnesium</keyword>
<evidence type="ECO:0000256" key="6">
    <source>
        <dbReference type="ARBA" id="ARBA00022842"/>
    </source>
</evidence>
<keyword evidence="10" id="KW-1185">Reference proteome</keyword>
<dbReference type="Pfam" id="PF22660">
    <property type="entry name" value="RS_preATP-grasp-like"/>
    <property type="match status" value="1"/>
</dbReference>
<evidence type="ECO:0000313" key="10">
    <source>
        <dbReference type="Proteomes" id="UP000470875"/>
    </source>
</evidence>
<comment type="subunit">
    <text evidence="7">Homodimer.</text>
</comment>
<dbReference type="NCBIfam" id="NF006766">
    <property type="entry name" value="PRK09288.1"/>
    <property type="match status" value="1"/>
</dbReference>
<comment type="catalytic activity">
    <reaction evidence="7">
        <text>N(1)-(5-phospho-beta-D-ribosyl)glycinamide + formate + ATP = N(2)-formyl-N(1)-(5-phospho-beta-D-ribosyl)glycinamide + ADP + phosphate + H(+)</text>
        <dbReference type="Rhea" id="RHEA:24829"/>
        <dbReference type="ChEBI" id="CHEBI:15378"/>
        <dbReference type="ChEBI" id="CHEBI:15740"/>
        <dbReference type="ChEBI" id="CHEBI:30616"/>
        <dbReference type="ChEBI" id="CHEBI:43474"/>
        <dbReference type="ChEBI" id="CHEBI:143788"/>
        <dbReference type="ChEBI" id="CHEBI:147286"/>
        <dbReference type="ChEBI" id="CHEBI:456216"/>
        <dbReference type="EC" id="6.3.1.21"/>
    </reaction>
</comment>
<comment type="similarity">
    <text evidence="7">Belongs to the PurK/PurT family.</text>
</comment>